<protein>
    <submittedName>
        <fullName evidence="2">Uncharacterized protein</fullName>
    </submittedName>
</protein>
<dbReference type="EMBL" id="LAZR01050493">
    <property type="protein sequence ID" value="KKK87231.1"/>
    <property type="molecule type" value="Genomic_DNA"/>
</dbReference>
<feature type="compositionally biased region" description="Basic and acidic residues" evidence="1">
    <location>
        <begin position="67"/>
        <end position="85"/>
    </location>
</feature>
<feature type="region of interest" description="Disordered" evidence="1">
    <location>
        <begin position="1"/>
        <end position="98"/>
    </location>
</feature>
<feature type="compositionally biased region" description="Basic and acidic residues" evidence="1">
    <location>
        <begin position="1"/>
        <end position="40"/>
    </location>
</feature>
<reference evidence="2" key="1">
    <citation type="journal article" date="2015" name="Nature">
        <title>Complex archaea that bridge the gap between prokaryotes and eukaryotes.</title>
        <authorList>
            <person name="Spang A."/>
            <person name="Saw J.H."/>
            <person name="Jorgensen S.L."/>
            <person name="Zaremba-Niedzwiedzka K."/>
            <person name="Martijn J."/>
            <person name="Lind A.E."/>
            <person name="van Eijk R."/>
            <person name="Schleper C."/>
            <person name="Guy L."/>
            <person name="Ettema T.J."/>
        </authorList>
    </citation>
    <scope>NUCLEOTIDE SEQUENCE</scope>
</reference>
<organism evidence="2">
    <name type="scientific">marine sediment metagenome</name>
    <dbReference type="NCBI Taxonomy" id="412755"/>
    <lineage>
        <taxon>unclassified sequences</taxon>
        <taxon>metagenomes</taxon>
        <taxon>ecological metagenomes</taxon>
    </lineage>
</organism>
<gene>
    <name evidence="2" type="ORF">LCGC14_2755320</name>
</gene>
<sequence>MDEKEKDENAEAEKPDENKDGGSKSEADKKVELLNADTERINTAIAENENAKAREKLGGETDAGQVAEKKSEDEEWAEGAKERYKGTGMSPVEGDDGK</sequence>
<name>A0A0F9BS71_9ZZZZ</name>
<proteinExistence type="predicted"/>
<comment type="caution">
    <text evidence="2">The sequence shown here is derived from an EMBL/GenBank/DDBJ whole genome shotgun (WGS) entry which is preliminary data.</text>
</comment>
<dbReference type="AlphaFoldDB" id="A0A0F9BS71"/>
<evidence type="ECO:0000256" key="1">
    <source>
        <dbReference type="SAM" id="MobiDB-lite"/>
    </source>
</evidence>
<feature type="compositionally biased region" description="Basic and acidic residues" evidence="1">
    <location>
        <begin position="49"/>
        <end position="59"/>
    </location>
</feature>
<evidence type="ECO:0000313" key="2">
    <source>
        <dbReference type="EMBL" id="KKK87231.1"/>
    </source>
</evidence>
<accession>A0A0F9BS71</accession>